<accession>A0A1F6V5P2</accession>
<name>A0A1F6V5P2_9BACT</name>
<dbReference type="EMBL" id="MFTJ01000038">
    <property type="protein sequence ID" value="OGI64776.1"/>
    <property type="molecule type" value="Genomic_DNA"/>
</dbReference>
<dbReference type="SUPFAM" id="SSF53448">
    <property type="entry name" value="Nucleotide-diphospho-sugar transferases"/>
    <property type="match status" value="1"/>
</dbReference>
<reference evidence="2 3" key="1">
    <citation type="journal article" date="2016" name="Nat. Commun.">
        <title>Thousands of microbial genomes shed light on interconnected biogeochemical processes in an aquifer system.</title>
        <authorList>
            <person name="Anantharaman K."/>
            <person name="Brown C.T."/>
            <person name="Hug L.A."/>
            <person name="Sharon I."/>
            <person name="Castelle C.J."/>
            <person name="Probst A.J."/>
            <person name="Thomas B.C."/>
            <person name="Singh A."/>
            <person name="Wilkins M.J."/>
            <person name="Karaoz U."/>
            <person name="Brodie E.L."/>
            <person name="Williams K.H."/>
            <person name="Hubbard S.S."/>
            <person name="Banfield J.F."/>
        </authorList>
    </citation>
    <scope>NUCLEOTIDE SEQUENCE [LARGE SCALE GENOMIC DNA]</scope>
</reference>
<feature type="domain" description="Glycosyltransferase 2-like" evidence="1">
    <location>
        <begin position="4"/>
        <end position="151"/>
    </location>
</feature>
<evidence type="ECO:0000313" key="3">
    <source>
        <dbReference type="Proteomes" id="UP000178700"/>
    </source>
</evidence>
<evidence type="ECO:0000259" key="1">
    <source>
        <dbReference type="Pfam" id="PF00535"/>
    </source>
</evidence>
<organism evidence="2 3">
    <name type="scientific">Candidatus Nomurabacteria bacterium RIFCSPHIGHO2_01_FULL_39_10</name>
    <dbReference type="NCBI Taxonomy" id="1801733"/>
    <lineage>
        <taxon>Bacteria</taxon>
        <taxon>Candidatus Nomuraibacteriota</taxon>
    </lineage>
</organism>
<sequence>MKISVLIIAHNEEKYIARCIKSILNQTKHSDEIILLAHNCADKTLEIAQSFPITAIHFNGAKGIVNARLEGLNHVSGDIILCIDGDSFAKNNWVEVMSTTLNNNKNVLAGSWVKFKGTIFGNMYNVYSKYRCLAKNEKATYWIWGTSYAFWGKDKNIVMEIIKRSAVLSGKIHLPRNPEDYWLALFMSKRGNIEVTNKTWVASYTKEVSTAEMIFRRIESYKNKNLMRNYFKIIKN</sequence>
<dbReference type="Pfam" id="PF00535">
    <property type="entry name" value="Glycos_transf_2"/>
    <property type="match status" value="1"/>
</dbReference>
<dbReference type="InterPro" id="IPR029044">
    <property type="entry name" value="Nucleotide-diphossugar_trans"/>
</dbReference>
<dbReference type="Proteomes" id="UP000178700">
    <property type="component" value="Unassembled WGS sequence"/>
</dbReference>
<dbReference type="AlphaFoldDB" id="A0A1F6V5P2"/>
<dbReference type="InterPro" id="IPR001173">
    <property type="entry name" value="Glyco_trans_2-like"/>
</dbReference>
<dbReference type="Gene3D" id="3.90.550.10">
    <property type="entry name" value="Spore Coat Polysaccharide Biosynthesis Protein SpsA, Chain A"/>
    <property type="match status" value="1"/>
</dbReference>
<evidence type="ECO:0000313" key="2">
    <source>
        <dbReference type="EMBL" id="OGI64776.1"/>
    </source>
</evidence>
<gene>
    <name evidence="2" type="ORF">A2642_03690</name>
</gene>
<dbReference type="CDD" id="cd00761">
    <property type="entry name" value="Glyco_tranf_GTA_type"/>
    <property type="match status" value="1"/>
</dbReference>
<protein>
    <recommendedName>
        <fullName evidence="1">Glycosyltransferase 2-like domain-containing protein</fullName>
    </recommendedName>
</protein>
<comment type="caution">
    <text evidence="2">The sequence shown here is derived from an EMBL/GenBank/DDBJ whole genome shotgun (WGS) entry which is preliminary data.</text>
</comment>
<proteinExistence type="predicted"/>
<dbReference type="PANTHER" id="PTHR43630">
    <property type="entry name" value="POLY-BETA-1,6-N-ACETYL-D-GLUCOSAMINE SYNTHASE"/>
    <property type="match status" value="1"/>
</dbReference>
<dbReference type="PANTHER" id="PTHR43630:SF2">
    <property type="entry name" value="GLYCOSYLTRANSFERASE"/>
    <property type="match status" value="1"/>
</dbReference>